<dbReference type="PANTHER" id="PTHR43861:SF1">
    <property type="entry name" value="TRANS-ACONITATE 2-METHYLTRANSFERASE"/>
    <property type="match status" value="1"/>
</dbReference>
<gene>
    <name evidence="1" type="ORF">SAMN04488498_12020</name>
</gene>
<evidence type="ECO:0000313" key="2">
    <source>
        <dbReference type="Proteomes" id="UP000323300"/>
    </source>
</evidence>
<accession>A0A1I4DUE2</accession>
<dbReference type="SUPFAM" id="SSF53335">
    <property type="entry name" value="S-adenosyl-L-methionine-dependent methyltransferases"/>
    <property type="match status" value="1"/>
</dbReference>
<keyword evidence="1" id="KW-0489">Methyltransferase</keyword>
<name>A0A1I4DUE2_9HYPH</name>
<sequence>MKAGAIDRSELAEFLASVVAPECISYCAAKVGASADAILKRIQTYAGEVPIALSLLDGVSLANRRALDVGAGIGLTSFFLHRSGFDVTALEPGGIGFEINHTLFFALRDHLDCSEVSLLSFGAEVLDPERNGRFDIIFSANVLEHVSDLEAVVGALARVLSADGVMVHTCPNYTVPYEPHYRMPLLPFAPAATPWARGRKAEDLWRSFNFVTAGELERLMQRAGLKPVFAKGIMAQAFERVLLDQGFAGRHSPAMASVAKFLKATGGLNLLRRWPPQFATPLVVMATKIASN</sequence>
<dbReference type="OrthoDB" id="5292182at2"/>
<dbReference type="RefSeq" id="WP_149762756.1">
    <property type="nucleotide sequence ID" value="NZ_BSPE01000046.1"/>
</dbReference>
<reference evidence="1 2" key="1">
    <citation type="submission" date="2016-10" db="EMBL/GenBank/DDBJ databases">
        <authorList>
            <person name="Varghese N."/>
            <person name="Submissions S."/>
        </authorList>
    </citation>
    <scope>NUCLEOTIDE SEQUENCE [LARGE SCALE GENOMIC DNA]</scope>
    <source>
        <strain evidence="1 2">DSM 21822</strain>
    </source>
</reference>
<dbReference type="Pfam" id="PF13489">
    <property type="entry name" value="Methyltransf_23"/>
    <property type="match status" value="1"/>
</dbReference>
<proteinExistence type="predicted"/>
<dbReference type="PANTHER" id="PTHR43861">
    <property type="entry name" value="TRANS-ACONITATE 2-METHYLTRANSFERASE-RELATED"/>
    <property type="match status" value="1"/>
</dbReference>
<dbReference type="GO" id="GO:0008168">
    <property type="term" value="F:methyltransferase activity"/>
    <property type="evidence" value="ECO:0007669"/>
    <property type="project" value="UniProtKB-KW"/>
</dbReference>
<dbReference type="CDD" id="cd02440">
    <property type="entry name" value="AdoMet_MTases"/>
    <property type="match status" value="1"/>
</dbReference>
<protein>
    <submittedName>
        <fullName evidence="1">Methyltransferase domain-containing protein</fullName>
    </submittedName>
</protein>
<dbReference type="AlphaFoldDB" id="A0A1I4DUE2"/>
<dbReference type="InterPro" id="IPR029063">
    <property type="entry name" value="SAM-dependent_MTases_sf"/>
</dbReference>
<dbReference type="EMBL" id="FOSL01000020">
    <property type="protein sequence ID" value="SFK97308.1"/>
    <property type="molecule type" value="Genomic_DNA"/>
</dbReference>
<dbReference type="Proteomes" id="UP000323300">
    <property type="component" value="Unassembled WGS sequence"/>
</dbReference>
<dbReference type="Gene3D" id="3.40.50.150">
    <property type="entry name" value="Vaccinia Virus protein VP39"/>
    <property type="match status" value="1"/>
</dbReference>
<organism evidence="1 2">
    <name type="scientific">Neomesorhizobium albiziae</name>
    <dbReference type="NCBI Taxonomy" id="335020"/>
    <lineage>
        <taxon>Bacteria</taxon>
        <taxon>Pseudomonadati</taxon>
        <taxon>Pseudomonadota</taxon>
        <taxon>Alphaproteobacteria</taxon>
        <taxon>Hyphomicrobiales</taxon>
        <taxon>Phyllobacteriaceae</taxon>
        <taxon>Neomesorhizobium</taxon>
    </lineage>
</organism>
<keyword evidence="2" id="KW-1185">Reference proteome</keyword>
<evidence type="ECO:0000313" key="1">
    <source>
        <dbReference type="EMBL" id="SFK97308.1"/>
    </source>
</evidence>
<keyword evidence="1" id="KW-0808">Transferase</keyword>
<dbReference type="GO" id="GO:0032259">
    <property type="term" value="P:methylation"/>
    <property type="evidence" value="ECO:0007669"/>
    <property type="project" value="UniProtKB-KW"/>
</dbReference>